<evidence type="ECO:0000256" key="5">
    <source>
        <dbReference type="SAM" id="Phobius"/>
    </source>
</evidence>
<keyword evidence="3 4" id="KW-0443">Lipid metabolism</keyword>
<organism evidence="7 8">
    <name type="scientific">Spirosoma telluris</name>
    <dbReference type="NCBI Taxonomy" id="2183553"/>
    <lineage>
        <taxon>Bacteria</taxon>
        <taxon>Pseudomonadati</taxon>
        <taxon>Bacteroidota</taxon>
        <taxon>Cytophagia</taxon>
        <taxon>Cytophagales</taxon>
        <taxon>Cytophagaceae</taxon>
        <taxon>Spirosoma</taxon>
    </lineage>
</organism>
<dbReference type="PROSITE" id="PS51635">
    <property type="entry name" value="PNPLA"/>
    <property type="match status" value="1"/>
</dbReference>
<keyword evidence="5" id="KW-1133">Transmembrane helix</keyword>
<keyword evidence="8" id="KW-1185">Reference proteome</keyword>
<dbReference type="Pfam" id="PF01734">
    <property type="entry name" value="Patatin"/>
    <property type="match status" value="1"/>
</dbReference>
<gene>
    <name evidence="7" type="ORF">HMF3257_09325</name>
</gene>
<dbReference type="Gene3D" id="3.10.20.310">
    <property type="entry name" value="membrane protein fhac"/>
    <property type="match status" value="1"/>
</dbReference>
<sequence length="772" mass="86135">MLVELTLFMIHALAAINLKKPLGWLPIWFLTLFVICSPHLLPAQSKPTRPKLGLTLSGGGARGLAHIGLLKAIDSVGLKIDYVTGTSMGAIVGSLYAAGYSGNDILKIASNLDWNNILTNKSQLTNVRFAEKEDYDRYLLELPFVKGQFLLPRGVLESNELWLKLNELFLPYYKIKDFAKFQRAFQCIATDLVTGESVVLTKGNIAQAVRASMAIPAFFSPVPYEGKLLVDGGIVRNFPVANARDMGAGFIIGSNVSAGLYKEENLSNPFSILNQISFYRESYDFTDQRKLTDLYIDYPLEKYSSASFTSTQQIIQLGLEEGKRLYPKLKRLKDSLDARYGQEAEMETISRVDSVLVTDVVVEGLDKVEAAVFLRDMAISKAHYYRATSLNQRIRPAFGTDYFQKISYELQPVSGDNARLIFQVQKAPGTYLRLGLSYNSATGIGIKAGFKVKHPTSYYATASLALSLGENPRLETNYATYIGKMRTILLKTALRGESTDIFTYNQDFERSGLYNQTYFGADVHVLKIHRGLLAYGLGTRYERLTYSPKIVSQLQARGHTSFVNSYVSVQANTLNSASFPTKGYLLNLEGGIIYRQRPSFTVSLNNQVLGNQDSSLFSFDSYYQSKLFFEYHIPAGKHSFFYQLQSAINYKYKQVFLNDFIVGGLNPAFRNQISFAGLPAASLFTSSVATVQAGYQYTLATNVYLLARLSGLWHDFMNSNLRAQEQSEGFALGYSVSAGYKSFLGPITISMQYSNLNKQLSAYFNIGFPLGY</sequence>
<dbReference type="PANTHER" id="PTHR14226">
    <property type="entry name" value="NEUROPATHY TARGET ESTERASE/SWISS CHEESE D.MELANOGASTER"/>
    <property type="match status" value="1"/>
</dbReference>
<dbReference type="Proteomes" id="UP000249016">
    <property type="component" value="Unassembled WGS sequence"/>
</dbReference>
<dbReference type="InterPro" id="IPR016035">
    <property type="entry name" value="Acyl_Trfase/lysoPLipase"/>
</dbReference>
<keyword evidence="5" id="KW-0812">Transmembrane</keyword>
<accession>A0A327NGD8</accession>
<name>A0A327NGD8_9BACT</name>
<reference evidence="7 8" key="1">
    <citation type="submission" date="2018-06" db="EMBL/GenBank/DDBJ databases">
        <title>Spirosoma sp. HMF3257 Genome sequencing and assembly.</title>
        <authorList>
            <person name="Kang H."/>
            <person name="Cha I."/>
            <person name="Kim H."/>
            <person name="Kang J."/>
            <person name="Joh K."/>
        </authorList>
    </citation>
    <scope>NUCLEOTIDE SEQUENCE [LARGE SCALE GENOMIC DNA]</scope>
    <source>
        <strain evidence="7 8">HMF3257</strain>
    </source>
</reference>
<dbReference type="InterPro" id="IPR050301">
    <property type="entry name" value="NTE"/>
</dbReference>
<feature type="domain" description="PNPLA" evidence="6">
    <location>
        <begin position="54"/>
        <end position="244"/>
    </location>
</feature>
<dbReference type="PANTHER" id="PTHR14226:SF29">
    <property type="entry name" value="NEUROPATHY TARGET ESTERASE SWS"/>
    <property type="match status" value="1"/>
</dbReference>
<evidence type="ECO:0000256" key="4">
    <source>
        <dbReference type="PROSITE-ProRule" id="PRU01161"/>
    </source>
</evidence>
<dbReference type="EMBL" id="QLII01000001">
    <property type="protein sequence ID" value="RAI74430.1"/>
    <property type="molecule type" value="Genomic_DNA"/>
</dbReference>
<dbReference type="Gene3D" id="3.40.1090.10">
    <property type="entry name" value="Cytosolic phospholipase A2 catalytic domain"/>
    <property type="match status" value="2"/>
</dbReference>
<evidence type="ECO:0000259" key="6">
    <source>
        <dbReference type="PROSITE" id="PS51635"/>
    </source>
</evidence>
<feature type="transmembrane region" description="Helical" evidence="5">
    <location>
        <begin position="24"/>
        <end position="41"/>
    </location>
</feature>
<dbReference type="SUPFAM" id="SSF52151">
    <property type="entry name" value="FabD/lysophospholipase-like"/>
    <property type="match status" value="1"/>
</dbReference>
<feature type="short sequence motif" description="DGA/G" evidence="4">
    <location>
        <begin position="231"/>
        <end position="233"/>
    </location>
</feature>
<evidence type="ECO:0000256" key="1">
    <source>
        <dbReference type="ARBA" id="ARBA00022801"/>
    </source>
</evidence>
<protein>
    <recommendedName>
        <fullName evidence="6">PNPLA domain-containing protein</fullName>
    </recommendedName>
</protein>
<dbReference type="GO" id="GO:0016787">
    <property type="term" value="F:hydrolase activity"/>
    <property type="evidence" value="ECO:0007669"/>
    <property type="project" value="UniProtKB-UniRule"/>
</dbReference>
<keyword evidence="2 4" id="KW-0442">Lipid degradation</keyword>
<feature type="short sequence motif" description="GXSXG" evidence="4">
    <location>
        <begin position="85"/>
        <end position="89"/>
    </location>
</feature>
<dbReference type="AlphaFoldDB" id="A0A327NGD8"/>
<evidence type="ECO:0000313" key="7">
    <source>
        <dbReference type="EMBL" id="RAI74430.1"/>
    </source>
</evidence>
<keyword evidence="5" id="KW-0472">Membrane</keyword>
<dbReference type="InterPro" id="IPR043864">
    <property type="entry name" value="Omp85-like_dom"/>
</dbReference>
<comment type="caution">
    <text evidence="7">The sequence shown here is derived from an EMBL/GenBank/DDBJ whole genome shotgun (WGS) entry which is preliminary data.</text>
</comment>
<evidence type="ECO:0000256" key="3">
    <source>
        <dbReference type="ARBA" id="ARBA00023098"/>
    </source>
</evidence>
<dbReference type="InterPro" id="IPR002641">
    <property type="entry name" value="PNPLA_dom"/>
</dbReference>
<dbReference type="GO" id="GO:0016042">
    <property type="term" value="P:lipid catabolic process"/>
    <property type="evidence" value="ECO:0007669"/>
    <property type="project" value="UniProtKB-UniRule"/>
</dbReference>
<evidence type="ECO:0000256" key="2">
    <source>
        <dbReference type="ARBA" id="ARBA00022963"/>
    </source>
</evidence>
<feature type="active site" description="Proton acceptor" evidence="4">
    <location>
        <position position="231"/>
    </location>
</feature>
<dbReference type="CDD" id="cd07205">
    <property type="entry name" value="Pat_PNPLA6_PNPLA7_NTE1_like"/>
    <property type="match status" value="1"/>
</dbReference>
<evidence type="ECO:0000313" key="8">
    <source>
        <dbReference type="Proteomes" id="UP000249016"/>
    </source>
</evidence>
<proteinExistence type="predicted"/>
<feature type="short sequence motif" description="GXGXXG" evidence="4">
    <location>
        <begin position="58"/>
        <end position="63"/>
    </location>
</feature>
<keyword evidence="1 4" id="KW-0378">Hydrolase</keyword>
<feature type="active site" description="Nucleophile" evidence="4">
    <location>
        <position position="87"/>
    </location>
</feature>
<dbReference type="Pfam" id="PF19143">
    <property type="entry name" value="Omp85_2"/>
    <property type="match status" value="1"/>
</dbReference>